<dbReference type="InterPro" id="IPR036388">
    <property type="entry name" value="WH-like_DNA-bd_sf"/>
</dbReference>
<gene>
    <name evidence="3" type="ORF">FCALED_LOCUS5577</name>
</gene>
<feature type="domain" description="Paired" evidence="2">
    <location>
        <begin position="6"/>
        <end position="89"/>
    </location>
</feature>
<reference evidence="3" key="1">
    <citation type="submission" date="2021-06" db="EMBL/GenBank/DDBJ databases">
        <authorList>
            <person name="Kallberg Y."/>
            <person name="Tangrot J."/>
            <person name="Rosling A."/>
        </authorList>
    </citation>
    <scope>NUCLEOTIDE SEQUENCE</scope>
    <source>
        <strain evidence="3">UK204</strain>
    </source>
</reference>
<dbReference type="Proteomes" id="UP000789570">
    <property type="component" value="Unassembled WGS sequence"/>
</dbReference>
<dbReference type="GO" id="GO:0003677">
    <property type="term" value="F:DNA binding"/>
    <property type="evidence" value="ECO:0007669"/>
    <property type="project" value="InterPro"/>
</dbReference>
<accession>A0A9N9AS51</accession>
<evidence type="ECO:0000313" key="4">
    <source>
        <dbReference type="Proteomes" id="UP000789570"/>
    </source>
</evidence>
<dbReference type="Pfam" id="PF00292">
    <property type="entry name" value="PAX"/>
    <property type="match status" value="1"/>
</dbReference>
<evidence type="ECO:0000259" key="2">
    <source>
        <dbReference type="Pfam" id="PF00292"/>
    </source>
</evidence>
<name>A0A9N9AS51_9GLOM</name>
<dbReference type="AlphaFoldDB" id="A0A9N9AS51"/>
<evidence type="ECO:0000256" key="1">
    <source>
        <dbReference type="ARBA" id="ARBA00022724"/>
    </source>
</evidence>
<proteinExistence type="predicted"/>
<dbReference type="GO" id="GO:0006355">
    <property type="term" value="P:regulation of DNA-templated transcription"/>
    <property type="evidence" value="ECO:0007669"/>
    <property type="project" value="InterPro"/>
</dbReference>
<comment type="caution">
    <text evidence="3">The sequence shown here is derived from an EMBL/GenBank/DDBJ whole genome shotgun (WGS) entry which is preliminary data.</text>
</comment>
<keyword evidence="1" id="KW-0563">Paired box</keyword>
<keyword evidence="4" id="KW-1185">Reference proteome</keyword>
<organism evidence="3 4">
    <name type="scientific">Funneliformis caledonium</name>
    <dbReference type="NCBI Taxonomy" id="1117310"/>
    <lineage>
        <taxon>Eukaryota</taxon>
        <taxon>Fungi</taxon>
        <taxon>Fungi incertae sedis</taxon>
        <taxon>Mucoromycota</taxon>
        <taxon>Glomeromycotina</taxon>
        <taxon>Glomeromycetes</taxon>
        <taxon>Glomerales</taxon>
        <taxon>Glomeraceae</taxon>
        <taxon>Funneliformis</taxon>
    </lineage>
</organism>
<protein>
    <submittedName>
        <fullName evidence="3">4849_t:CDS:1</fullName>
    </submittedName>
</protein>
<dbReference type="OrthoDB" id="2421766at2759"/>
<dbReference type="InterPro" id="IPR001523">
    <property type="entry name" value="Paired_dom"/>
</dbReference>
<evidence type="ECO:0000313" key="3">
    <source>
        <dbReference type="EMBL" id="CAG8539691.1"/>
    </source>
</evidence>
<dbReference type="Gene3D" id="1.10.10.10">
    <property type="entry name" value="Winged helix-like DNA-binding domain superfamily/Winged helix DNA-binding domain"/>
    <property type="match status" value="1"/>
</dbReference>
<dbReference type="SUPFAM" id="SSF46689">
    <property type="entry name" value="Homeodomain-like"/>
    <property type="match status" value="1"/>
</dbReference>
<dbReference type="InterPro" id="IPR009057">
    <property type="entry name" value="Homeodomain-like_sf"/>
</dbReference>
<dbReference type="EMBL" id="CAJVPQ010001230">
    <property type="protein sequence ID" value="CAG8539691.1"/>
    <property type="molecule type" value="Genomic_DNA"/>
</dbReference>
<sequence>MPKLKLNEHFRWLIVEKTLEGVSCRKIARQLNICKSSVSKVFLYFKKYGCVENLSLQVGRSRIFKADDMKYLESLLKEKVDWYIWELQSEMELWLDRHISYAIIWRAINRLGYTHKQQYRLEFIVHMSQYSATQLVFSDEAAYDRRTLSRCYGWDFRGKQGALCLNSLLAYAIQEGPMNEDPNSFSTMPLGSESPPVALKDKVVTGFAVGIGTCAEKSGAAG</sequence>